<keyword evidence="3" id="KW-1185">Reference proteome</keyword>
<evidence type="ECO:0000256" key="1">
    <source>
        <dbReference type="SAM" id="Phobius"/>
    </source>
</evidence>
<feature type="transmembrane region" description="Helical" evidence="1">
    <location>
        <begin position="6"/>
        <end position="26"/>
    </location>
</feature>
<evidence type="ECO:0000313" key="2">
    <source>
        <dbReference type="EMBL" id="KAI1700113.1"/>
    </source>
</evidence>
<dbReference type="EMBL" id="JAKKPZ010000156">
    <property type="protein sequence ID" value="KAI1700113.1"/>
    <property type="molecule type" value="Genomic_DNA"/>
</dbReference>
<sequence length="306" mass="34996">MHTYLHYIPNSIFLLLTLFSPISSTLKYNQRTFLNVKAINFVDPTKHGFRVMLREEFIKSHLAPTLLPTLYISAIPLRNEEPTISKVFYPDSINDDKQVNIMDLKERSWYYLCIEWENFNRHNETTGSDCRIYRTLDRFGKGTDTTVSEVEATDVSSQMFMFRLRASVDFPIRISASLQGGVQVAAPPAQVFLTSETADLDVVFPYLRQQKDYGRLCILEEPLVNGFTAMGRLISGLSMQKCYFSNLKTKDYELSITDAEASPYKRSAAGSQFSFKSHTTVCMMLFSVLPIYGLFSPLEFMLASYV</sequence>
<comment type="caution">
    <text evidence="2">The sequence shown here is derived from an EMBL/GenBank/DDBJ whole genome shotgun (WGS) entry which is preliminary data.</text>
</comment>
<organism evidence="2 3">
    <name type="scientific">Ditylenchus destructor</name>
    <dbReference type="NCBI Taxonomy" id="166010"/>
    <lineage>
        <taxon>Eukaryota</taxon>
        <taxon>Metazoa</taxon>
        <taxon>Ecdysozoa</taxon>
        <taxon>Nematoda</taxon>
        <taxon>Chromadorea</taxon>
        <taxon>Rhabditida</taxon>
        <taxon>Tylenchina</taxon>
        <taxon>Tylenchomorpha</taxon>
        <taxon>Sphaerularioidea</taxon>
        <taxon>Anguinidae</taxon>
        <taxon>Anguininae</taxon>
        <taxon>Ditylenchus</taxon>
    </lineage>
</organism>
<dbReference type="Proteomes" id="UP001201812">
    <property type="component" value="Unassembled WGS sequence"/>
</dbReference>
<keyword evidence="1" id="KW-1133">Transmembrane helix</keyword>
<gene>
    <name evidence="2" type="ORF">DdX_16924</name>
</gene>
<name>A0AAD4QZH1_9BILA</name>
<protein>
    <submittedName>
        <fullName evidence="2">Uncharacterized protein</fullName>
    </submittedName>
</protein>
<evidence type="ECO:0000313" key="3">
    <source>
        <dbReference type="Proteomes" id="UP001201812"/>
    </source>
</evidence>
<keyword evidence="1" id="KW-0472">Membrane</keyword>
<feature type="transmembrane region" description="Helical" evidence="1">
    <location>
        <begin position="275"/>
        <end position="295"/>
    </location>
</feature>
<proteinExistence type="predicted"/>
<keyword evidence="1" id="KW-0812">Transmembrane</keyword>
<accession>A0AAD4QZH1</accession>
<dbReference type="AlphaFoldDB" id="A0AAD4QZH1"/>
<reference evidence="2" key="1">
    <citation type="submission" date="2022-01" db="EMBL/GenBank/DDBJ databases">
        <title>Genome Sequence Resource for Two Populations of Ditylenchus destructor, the Migratory Endoparasitic Phytonematode.</title>
        <authorList>
            <person name="Zhang H."/>
            <person name="Lin R."/>
            <person name="Xie B."/>
        </authorList>
    </citation>
    <scope>NUCLEOTIDE SEQUENCE</scope>
    <source>
        <strain evidence="2">BazhouSP</strain>
    </source>
</reference>